<keyword evidence="3" id="KW-1185">Reference proteome</keyword>
<dbReference type="Proteomes" id="UP000095192">
    <property type="component" value="Unassembled WGS sequence"/>
</dbReference>
<gene>
    <name evidence="2" type="ORF">cyc_00122</name>
</gene>
<dbReference type="AlphaFoldDB" id="A0A1D3D4Q4"/>
<dbReference type="InParanoid" id="A0A1D3D4Q4"/>
<protein>
    <submittedName>
        <fullName evidence="2">Uncharacterized protein</fullName>
    </submittedName>
</protein>
<reference evidence="2 3" key="1">
    <citation type="journal article" date="2016" name="BMC Genomics">
        <title>Comparative genomics reveals Cyclospora cayetanensis possesses coccidia-like metabolism and invasion components but unique surface antigens.</title>
        <authorList>
            <person name="Liu S."/>
            <person name="Wang L."/>
            <person name="Zheng H."/>
            <person name="Xu Z."/>
            <person name="Roellig D.M."/>
            <person name="Li N."/>
            <person name="Frace M.A."/>
            <person name="Tang K."/>
            <person name="Arrowood M.J."/>
            <person name="Moss D.M."/>
            <person name="Zhang L."/>
            <person name="Feng Y."/>
            <person name="Xiao L."/>
        </authorList>
    </citation>
    <scope>NUCLEOTIDE SEQUENCE [LARGE SCALE GENOMIC DNA]</scope>
    <source>
        <strain evidence="2 3">CHN_HEN01</strain>
    </source>
</reference>
<sequence>MAALWFVLILALVSPLTSPNLFILRSSHTSQLTVTMESVNRLSSCKFEPLEEVPLPEKALLWTTNHYYDGSGWVGLVDREKLSLKPTLFTDNRLLFLEPVEGVCEAFKGVQSGKYDVKCWSKLDCHLGIEGDTSVFLQTPILKEVAVYSHPERLPAFPKTWKPLLFTVNSSMITFRLTDRLCLVVTIDASRTIRVQCVDYNGGFAVSHPASDMALAYGALAVKGFEALPNCEIIPHINCASGEWGFYVQLFKWGTFVIPKSLDLARPTSILGMGLGKKVDCLGVLLHPPNLIVMVHLETPKVQRALEYGKDYMLTAIKSSETDIDIHLVIDGQLIVFNYSFDIRLNKVGKPKHTDNAAFKASLELDDKKKCTRFAFQSTKNTNVLVAQGCPSGQGDHLVSKDLIAVFDAEISMYLTHPPALKLCNAFSKVALPCCGGMKEAFEWTYYEVAYLARSPMYLF</sequence>
<organism evidence="2 3">
    <name type="scientific">Cyclospora cayetanensis</name>
    <dbReference type="NCBI Taxonomy" id="88456"/>
    <lineage>
        <taxon>Eukaryota</taxon>
        <taxon>Sar</taxon>
        <taxon>Alveolata</taxon>
        <taxon>Apicomplexa</taxon>
        <taxon>Conoidasida</taxon>
        <taxon>Coccidia</taxon>
        <taxon>Eucoccidiorida</taxon>
        <taxon>Eimeriorina</taxon>
        <taxon>Eimeriidae</taxon>
        <taxon>Cyclospora</taxon>
    </lineage>
</organism>
<evidence type="ECO:0000256" key="1">
    <source>
        <dbReference type="SAM" id="SignalP"/>
    </source>
</evidence>
<dbReference type="EMBL" id="JROU02000740">
    <property type="protein sequence ID" value="OEH78431.1"/>
    <property type="molecule type" value="Genomic_DNA"/>
</dbReference>
<evidence type="ECO:0000313" key="3">
    <source>
        <dbReference type="Proteomes" id="UP000095192"/>
    </source>
</evidence>
<keyword evidence="1" id="KW-0732">Signal</keyword>
<dbReference type="FunCoup" id="A0A1D3D4Q4">
    <property type="interactions" value="3"/>
</dbReference>
<proteinExistence type="predicted"/>
<evidence type="ECO:0000313" key="2">
    <source>
        <dbReference type="EMBL" id="OEH78431.1"/>
    </source>
</evidence>
<dbReference type="VEuPathDB" id="ToxoDB:cyc_00122"/>
<feature type="signal peptide" evidence="1">
    <location>
        <begin position="1"/>
        <end position="19"/>
    </location>
</feature>
<comment type="caution">
    <text evidence="2">The sequence shown here is derived from an EMBL/GenBank/DDBJ whole genome shotgun (WGS) entry which is preliminary data.</text>
</comment>
<accession>A0A1D3D4Q4</accession>
<feature type="chain" id="PRO_5008914156" evidence="1">
    <location>
        <begin position="20"/>
        <end position="460"/>
    </location>
</feature>
<name>A0A1D3D4Q4_9EIME</name>
<dbReference type="VEuPathDB" id="ToxoDB:LOC34617342"/>